<dbReference type="InterPro" id="IPR014044">
    <property type="entry name" value="CAP_dom"/>
</dbReference>
<evidence type="ECO:0000313" key="5">
    <source>
        <dbReference type="Proteomes" id="UP000466632"/>
    </source>
</evidence>
<dbReference type="SUPFAM" id="SSF55797">
    <property type="entry name" value="PR-1-like"/>
    <property type="match status" value="1"/>
</dbReference>
<accession>A0A7I7NT26</accession>
<feature type="domain" description="SCP" evidence="3">
    <location>
        <begin position="36"/>
        <end position="114"/>
    </location>
</feature>
<dbReference type="KEGG" id="mseo:MSEO_02000"/>
<evidence type="ECO:0000256" key="1">
    <source>
        <dbReference type="SAM" id="MobiDB-lite"/>
    </source>
</evidence>
<protein>
    <recommendedName>
        <fullName evidence="3">SCP domain-containing protein</fullName>
    </recommendedName>
</protein>
<dbReference type="Proteomes" id="UP000466632">
    <property type="component" value="Chromosome"/>
</dbReference>
<evidence type="ECO:0000259" key="3">
    <source>
        <dbReference type="Pfam" id="PF00188"/>
    </source>
</evidence>
<evidence type="ECO:0000313" key="4">
    <source>
        <dbReference type="EMBL" id="BBX99700.1"/>
    </source>
</evidence>
<feature type="chain" id="PRO_5029479828" description="SCP domain-containing protein" evidence="2">
    <location>
        <begin position="28"/>
        <end position="238"/>
    </location>
</feature>
<sequence>MRRAGCGLAACVLGFASATVAMPIAHADPLDNIRGKVNAMRAQSGCPPLAYSGPLEAAAQAWVRGGPPPGANVAGYSGKVNGYESQDDPTDAATNTALNAVSNYVNKCGYTDFGVGMVRLESKQQSAVAILVGQPPPPAPAGPRPGPNNGPVLEPDNPTPPRPTPPAQAPPQQQPTVTVTGDVDVYNIPDGDHGKNLGILRKGSQVQVLDRKNGFAHVKGSAVPTGVGYAWGDFIPNA</sequence>
<evidence type="ECO:0000256" key="2">
    <source>
        <dbReference type="SAM" id="SignalP"/>
    </source>
</evidence>
<name>A0A7I7NT26_9MYCO</name>
<keyword evidence="2" id="KW-0732">Signal</keyword>
<keyword evidence="5" id="KW-1185">Reference proteome</keyword>
<dbReference type="Pfam" id="PF00188">
    <property type="entry name" value="CAP"/>
    <property type="match status" value="1"/>
</dbReference>
<feature type="compositionally biased region" description="Pro residues" evidence="1">
    <location>
        <begin position="134"/>
        <end position="148"/>
    </location>
</feature>
<feature type="region of interest" description="Disordered" evidence="1">
    <location>
        <begin position="132"/>
        <end position="176"/>
    </location>
</feature>
<dbReference type="EMBL" id="AP022582">
    <property type="protein sequence ID" value="BBX99700.1"/>
    <property type="molecule type" value="Genomic_DNA"/>
</dbReference>
<reference evidence="4 5" key="1">
    <citation type="journal article" date="2019" name="Emerg. Microbes Infect.">
        <title>Comprehensive subspecies identification of 175 nontuberculous mycobacteria species based on 7547 genomic profiles.</title>
        <authorList>
            <person name="Matsumoto Y."/>
            <person name="Kinjo T."/>
            <person name="Motooka D."/>
            <person name="Nabeya D."/>
            <person name="Jung N."/>
            <person name="Uechi K."/>
            <person name="Horii T."/>
            <person name="Iida T."/>
            <person name="Fujita J."/>
            <person name="Nakamura S."/>
        </authorList>
    </citation>
    <scope>NUCLEOTIDE SEQUENCE [LARGE SCALE GENOMIC DNA]</scope>
    <source>
        <strain evidence="4 5">JCM 16018</strain>
    </source>
</reference>
<dbReference type="AlphaFoldDB" id="A0A7I7NT26"/>
<proteinExistence type="predicted"/>
<dbReference type="InterPro" id="IPR035940">
    <property type="entry name" value="CAP_sf"/>
</dbReference>
<feature type="compositionally biased region" description="Pro residues" evidence="1">
    <location>
        <begin position="157"/>
        <end position="173"/>
    </location>
</feature>
<organism evidence="4 5">
    <name type="scientific">Mycobacterium seoulense</name>
    <dbReference type="NCBI Taxonomy" id="386911"/>
    <lineage>
        <taxon>Bacteria</taxon>
        <taxon>Bacillati</taxon>
        <taxon>Actinomycetota</taxon>
        <taxon>Actinomycetes</taxon>
        <taxon>Mycobacteriales</taxon>
        <taxon>Mycobacteriaceae</taxon>
        <taxon>Mycobacterium</taxon>
    </lineage>
</organism>
<feature type="signal peptide" evidence="2">
    <location>
        <begin position="1"/>
        <end position="27"/>
    </location>
</feature>
<gene>
    <name evidence="4" type="ORF">MSEO_02000</name>
</gene>